<dbReference type="KEGG" id="pory:EJA05_07530"/>
<dbReference type="AlphaFoldDB" id="A0A3S8UH55"/>
<feature type="transmembrane region" description="Helical" evidence="1">
    <location>
        <begin position="191"/>
        <end position="211"/>
    </location>
</feature>
<feature type="transmembrane region" description="Helical" evidence="1">
    <location>
        <begin position="140"/>
        <end position="160"/>
    </location>
</feature>
<keyword evidence="1" id="KW-0472">Membrane</keyword>
<feature type="transmembrane region" description="Helical" evidence="1">
    <location>
        <begin position="74"/>
        <end position="94"/>
    </location>
</feature>
<accession>A0A3S8UH55</accession>
<keyword evidence="1" id="KW-0812">Transmembrane</keyword>
<feature type="transmembrane region" description="Helical" evidence="1">
    <location>
        <begin position="411"/>
        <end position="430"/>
    </location>
</feature>
<feature type="transmembrane region" description="Helical" evidence="1">
    <location>
        <begin position="223"/>
        <end position="241"/>
    </location>
</feature>
<feature type="transmembrane region" description="Helical" evidence="1">
    <location>
        <begin position="7"/>
        <end position="28"/>
    </location>
</feature>
<organism evidence="2 3">
    <name type="scientific">Pseudomonas entomophila</name>
    <dbReference type="NCBI Taxonomy" id="312306"/>
    <lineage>
        <taxon>Bacteria</taxon>
        <taxon>Pseudomonadati</taxon>
        <taxon>Pseudomonadota</taxon>
        <taxon>Gammaproteobacteria</taxon>
        <taxon>Pseudomonadales</taxon>
        <taxon>Pseudomonadaceae</taxon>
        <taxon>Pseudomonas</taxon>
    </lineage>
</organism>
<feature type="transmembrane region" description="Helical" evidence="1">
    <location>
        <begin position="34"/>
        <end position="54"/>
    </location>
</feature>
<evidence type="ECO:0000256" key="1">
    <source>
        <dbReference type="SAM" id="Phobius"/>
    </source>
</evidence>
<feature type="transmembrane region" description="Helical" evidence="1">
    <location>
        <begin position="358"/>
        <end position="375"/>
    </location>
</feature>
<reference evidence="2 3" key="1">
    <citation type="submission" date="2018-12" db="EMBL/GenBank/DDBJ databases">
        <authorList>
            <person name="Li S."/>
            <person name="Yang R."/>
            <person name="Chen G."/>
            <person name="Zou L."/>
            <person name="Zhang C."/>
            <person name="Chen Y."/>
            <person name="Liu Z."/>
            <person name="Li Y."/>
            <person name="Yan Y."/>
            <person name="Huang M."/>
            <person name="Chen T."/>
        </authorList>
    </citation>
    <scope>NUCLEOTIDE SEQUENCE [LARGE SCALE GENOMIC DNA]</scope>
    <source>
        <strain evidence="2 3">1257</strain>
    </source>
</reference>
<dbReference type="OrthoDB" id="6890391at2"/>
<evidence type="ECO:0008006" key="4">
    <source>
        <dbReference type="Google" id="ProtNLM"/>
    </source>
</evidence>
<protein>
    <recommendedName>
        <fullName evidence="4">Oligosaccharide repeat unit polymerase</fullName>
    </recommendedName>
</protein>
<sequence>MRYYIPIVLVEVYLCATLLVFQFGPVSYRVHDPAALWGFIFLYHVSMVVGYVLACRKKPAVEKVSWHSQNYSPAVVWGLMLLAVVASILGHRNITGSMSLFSVSFLQELIYGVNAPGIQYAQKVARVMSEGYAGDKFSNVLYFLVSPAKVIIIPVLIFFWDRMSVMMRVLGLFVSVLPVLSGVSVGTNKPVFDFAIFFASSLAVYFALNRIREGVFAFHKRKFFLVLSIFSFLGAVFYFGWSLHGRSADMTYITSGSVLGDISIRANPGLNEGWSGFLMFTFMWLSSYLAQGYYGFSLALEQSFTSTYGFGNSPFLMRQFEWVTGVDISANTYQHKISAAWGETSQWHSLYSHVANDVGFYGVAVFCLVFGFYLAKIWISIVDTDNLWAKLLVPLFALAVIFMPANNQVLGYLDSFSTFSILTLIWLCSVRKKRRMA</sequence>
<keyword evidence="1" id="KW-1133">Transmembrane helix</keyword>
<gene>
    <name evidence="2" type="ORF">EJA05_07530</name>
</gene>
<proteinExistence type="predicted"/>
<dbReference type="EMBL" id="CP034338">
    <property type="protein sequence ID" value="AZL67606.1"/>
    <property type="molecule type" value="Genomic_DNA"/>
</dbReference>
<evidence type="ECO:0000313" key="2">
    <source>
        <dbReference type="EMBL" id="AZL67606.1"/>
    </source>
</evidence>
<dbReference type="Proteomes" id="UP000268230">
    <property type="component" value="Chromosome"/>
</dbReference>
<name>A0A3S8UH55_9PSED</name>
<feature type="transmembrane region" description="Helical" evidence="1">
    <location>
        <begin position="167"/>
        <end position="185"/>
    </location>
</feature>
<evidence type="ECO:0000313" key="3">
    <source>
        <dbReference type="Proteomes" id="UP000268230"/>
    </source>
</evidence>